<reference evidence="1 2" key="1">
    <citation type="submission" date="2024-04" db="EMBL/GenBank/DDBJ databases">
        <title>Defined microbial consortia suppress multidrug-resistant proinflammatory Enterobacteriaceae via ecological control.</title>
        <authorList>
            <person name="Furuichi M."/>
            <person name="Kawaguchi T."/>
            <person name="Pust M."/>
            <person name="Yasuma K."/>
            <person name="Plichta D."/>
            <person name="Hasegawa N."/>
            <person name="Ohya T."/>
            <person name="Bhattarai S."/>
            <person name="Sasajima S."/>
            <person name="Aoto Y."/>
            <person name="Tuganbaev T."/>
            <person name="Yaginuma M."/>
            <person name="Ueda M."/>
            <person name="Okahashi N."/>
            <person name="Amafuji K."/>
            <person name="Kiridooshi Y."/>
            <person name="Sugita K."/>
            <person name="Strazar M."/>
            <person name="Skelly A."/>
            <person name="Suda W."/>
            <person name="Hattori M."/>
            <person name="Nakamoto N."/>
            <person name="Caballero S."/>
            <person name="Norman J."/>
            <person name="Olle B."/>
            <person name="Tanoue T."/>
            <person name="Arita M."/>
            <person name="Bucci V."/>
            <person name="Atarashi K."/>
            <person name="Xavier R."/>
            <person name="Honda K."/>
        </authorList>
    </citation>
    <scope>NUCLEOTIDE SEQUENCE [LARGE SCALE GENOMIC DNA]</scope>
    <source>
        <strain evidence="2">k04-0078-D8-1</strain>
    </source>
</reference>
<evidence type="ECO:0008006" key="3">
    <source>
        <dbReference type="Google" id="ProtNLM"/>
    </source>
</evidence>
<dbReference type="EMBL" id="BAABYW010000001">
    <property type="protein sequence ID" value="GAA6409466.1"/>
    <property type="molecule type" value="Genomic_DNA"/>
</dbReference>
<protein>
    <recommendedName>
        <fullName evidence="3">ROK family protein</fullName>
    </recommendedName>
</protein>
<proteinExistence type="predicted"/>
<name>A0ABQ0BDC1_9FIRM</name>
<evidence type="ECO:0000313" key="2">
    <source>
        <dbReference type="Proteomes" id="UP001600943"/>
    </source>
</evidence>
<gene>
    <name evidence="1" type="ORF">K040078D81_35830</name>
</gene>
<comment type="caution">
    <text evidence="1">The sequence shown here is derived from an EMBL/GenBank/DDBJ whole genome shotgun (WGS) entry which is preliminary data.</text>
</comment>
<sequence length="40" mass="4201">MKKYAFGVEIGETSIQLAGRSKDAGIYGGARLILENGGND</sequence>
<keyword evidence="2" id="KW-1185">Reference proteome</keyword>
<organism evidence="1 2">
    <name type="scientific">Blautia hominis</name>
    <dbReference type="NCBI Taxonomy" id="2025493"/>
    <lineage>
        <taxon>Bacteria</taxon>
        <taxon>Bacillati</taxon>
        <taxon>Bacillota</taxon>
        <taxon>Clostridia</taxon>
        <taxon>Lachnospirales</taxon>
        <taxon>Lachnospiraceae</taxon>
        <taxon>Blautia</taxon>
    </lineage>
</organism>
<dbReference type="RefSeq" id="WP_390407207.1">
    <property type="nucleotide sequence ID" value="NZ_BAABYW010000001.1"/>
</dbReference>
<accession>A0ABQ0BDC1</accession>
<evidence type="ECO:0000313" key="1">
    <source>
        <dbReference type="EMBL" id="GAA6409466.1"/>
    </source>
</evidence>
<dbReference type="Proteomes" id="UP001600943">
    <property type="component" value="Unassembled WGS sequence"/>
</dbReference>